<sequence length="679" mass="74857">MPRLSSLNPASHPYSNLLYYPGHSYSPIHYLSSALQAQPDDTRLLAFYALDTSRGDMRLCIVLLKYEGDDPRVANMRMSLYPGAVLELSSIGYIRRQIPPPPLRRQQTIFSTSSEPAEGFLTPDTVSFVQLKFRYPMPNSTSAHIQTHTIGGAVTELDVNTDMEDDDEDDQSQNENQRGWWRSEKDWGSIVMGKQKEAFEAAVEESVYGSQFPNFGGLNANPMNQQQGYFPGQAPAMRPSWGGGSGYPPYGSNYTSYPSTGYHSPYPQSGVVVMDLSYPSGNSAPTANAALSQTTTASGSFQSQQPTTGGSTATSGAPVRVNIPLGPSLRSSAFPDITDRSSAYLGWLRGHASALSKKAREYSETFLPRSRKQCEEAEHAYNASAEDLRKVLYESVQSCILADDPWAEYLSQHQQMLNKVTESATYARNTLRDALKRHSVYETNSSRVEARKARIDDEISRVTLERPTQLSTQRVLQNRKMFGQIVREDAEGNRHQSPWDSLVDSVLDQHKIADTDRFYSSTADKFIPLSRMQSNVQSSNGTGSGTASPTSATGTQNQSGTSQATNDPYANMSRSIWNSGIQAMNGPFPQTPPYGGYPYLQPSSVQSTSPHFTSHVPAQSSYQPSPVIHSFPSHYQASVNNPNFTKASTPTQSSPWFTSSQQPTTNSSVPSSGQQYYYR</sequence>
<proteinExistence type="predicted"/>
<feature type="region of interest" description="Disordered" evidence="1">
    <location>
        <begin position="594"/>
        <end position="679"/>
    </location>
</feature>
<organism evidence="2 3">
    <name type="scientific">Kwoniella heveanensis BCC8398</name>
    <dbReference type="NCBI Taxonomy" id="1296120"/>
    <lineage>
        <taxon>Eukaryota</taxon>
        <taxon>Fungi</taxon>
        <taxon>Dikarya</taxon>
        <taxon>Basidiomycota</taxon>
        <taxon>Agaricomycotina</taxon>
        <taxon>Tremellomycetes</taxon>
        <taxon>Tremellales</taxon>
        <taxon>Cryptococcaceae</taxon>
        <taxon>Kwoniella</taxon>
    </lineage>
</organism>
<dbReference type="Proteomes" id="UP000092666">
    <property type="component" value="Unassembled WGS sequence"/>
</dbReference>
<reference evidence="2 3" key="1">
    <citation type="submission" date="2013-07" db="EMBL/GenBank/DDBJ databases">
        <title>The Genome Sequence of Cryptococcus heveanensis BCC8398.</title>
        <authorList>
            <consortium name="The Broad Institute Genome Sequencing Platform"/>
            <person name="Cuomo C."/>
            <person name="Litvintseva A."/>
            <person name="Chen Y."/>
            <person name="Heitman J."/>
            <person name="Sun S."/>
            <person name="Springer D."/>
            <person name="Dromer F."/>
            <person name="Young S.K."/>
            <person name="Zeng Q."/>
            <person name="Gargeya S."/>
            <person name="Fitzgerald M."/>
            <person name="Abouelleil A."/>
            <person name="Alvarado L."/>
            <person name="Berlin A.M."/>
            <person name="Chapman S.B."/>
            <person name="Dewar J."/>
            <person name="Goldberg J."/>
            <person name="Griggs A."/>
            <person name="Gujja S."/>
            <person name="Hansen M."/>
            <person name="Howarth C."/>
            <person name="Imamovic A."/>
            <person name="Larimer J."/>
            <person name="McCowan C."/>
            <person name="Murphy C."/>
            <person name="Pearson M."/>
            <person name="Priest M."/>
            <person name="Roberts A."/>
            <person name="Saif S."/>
            <person name="Shea T."/>
            <person name="Sykes S."/>
            <person name="Wortman J."/>
            <person name="Nusbaum C."/>
            <person name="Birren B."/>
        </authorList>
    </citation>
    <scope>NUCLEOTIDE SEQUENCE [LARGE SCALE GENOMIC DNA]</scope>
    <source>
        <strain evidence="2 3">BCC8398</strain>
    </source>
</reference>
<feature type="compositionally biased region" description="Low complexity" evidence="1">
    <location>
        <begin position="298"/>
        <end position="318"/>
    </location>
</feature>
<reference evidence="3" key="2">
    <citation type="submission" date="2013-12" db="EMBL/GenBank/DDBJ databases">
        <title>Evolution of pathogenesis and genome organization in the Tremellales.</title>
        <authorList>
            <person name="Cuomo C."/>
            <person name="Litvintseva A."/>
            <person name="Heitman J."/>
            <person name="Chen Y."/>
            <person name="Sun S."/>
            <person name="Springer D."/>
            <person name="Dromer F."/>
            <person name="Young S."/>
            <person name="Zeng Q."/>
            <person name="Chapman S."/>
            <person name="Gujja S."/>
            <person name="Saif S."/>
            <person name="Birren B."/>
        </authorList>
    </citation>
    <scope>NUCLEOTIDE SEQUENCE [LARGE SCALE GENOMIC DNA]</scope>
    <source>
        <strain evidence="3">BCC8398</strain>
    </source>
</reference>
<feature type="compositionally biased region" description="Polar residues" evidence="1">
    <location>
        <begin position="633"/>
        <end position="679"/>
    </location>
</feature>
<gene>
    <name evidence="2" type="ORF">I316_03595</name>
</gene>
<name>A0A1B9GU27_9TREE</name>
<feature type="region of interest" description="Disordered" evidence="1">
    <location>
        <begin position="285"/>
        <end position="319"/>
    </location>
</feature>
<evidence type="ECO:0000256" key="1">
    <source>
        <dbReference type="SAM" id="MobiDB-lite"/>
    </source>
</evidence>
<feature type="compositionally biased region" description="Polar residues" evidence="1">
    <location>
        <begin position="556"/>
        <end position="571"/>
    </location>
</feature>
<keyword evidence="3" id="KW-1185">Reference proteome</keyword>
<dbReference type="OrthoDB" id="10677438at2759"/>
<dbReference type="AlphaFoldDB" id="A0A1B9GU27"/>
<evidence type="ECO:0000313" key="2">
    <source>
        <dbReference type="EMBL" id="OCF34554.1"/>
    </source>
</evidence>
<feature type="compositionally biased region" description="Low complexity" evidence="1">
    <location>
        <begin position="538"/>
        <end position="555"/>
    </location>
</feature>
<dbReference type="EMBL" id="KV700124">
    <property type="protein sequence ID" value="OCF34554.1"/>
    <property type="molecule type" value="Genomic_DNA"/>
</dbReference>
<evidence type="ECO:0000313" key="3">
    <source>
        <dbReference type="Proteomes" id="UP000092666"/>
    </source>
</evidence>
<feature type="region of interest" description="Disordered" evidence="1">
    <location>
        <begin position="533"/>
        <end position="571"/>
    </location>
</feature>
<protein>
    <submittedName>
        <fullName evidence="2">Uncharacterized protein</fullName>
    </submittedName>
</protein>
<feature type="compositionally biased region" description="Polar residues" evidence="1">
    <location>
        <begin position="601"/>
        <end position="624"/>
    </location>
</feature>
<accession>A0A1B9GU27</accession>
<feature type="compositionally biased region" description="Polar residues" evidence="1">
    <location>
        <begin position="285"/>
        <end position="297"/>
    </location>
</feature>